<feature type="domain" description="DNA-binding protein H-NS-like C-terminal" evidence="2">
    <location>
        <begin position="53"/>
        <end position="92"/>
    </location>
</feature>
<evidence type="ECO:0000313" key="3">
    <source>
        <dbReference type="EMBL" id="PRF64437.1"/>
    </source>
</evidence>
<evidence type="ECO:0000313" key="4">
    <source>
        <dbReference type="Proteomes" id="UP000238982"/>
    </source>
</evidence>
<dbReference type="GeneID" id="93168717"/>
<dbReference type="EMBL" id="PVGH01000029">
    <property type="protein sequence ID" value="PRF64437.1"/>
    <property type="molecule type" value="Genomic_DNA"/>
</dbReference>
<feature type="region of interest" description="Disordered" evidence="1">
    <location>
        <begin position="51"/>
        <end position="86"/>
    </location>
</feature>
<dbReference type="Gene3D" id="4.10.430.30">
    <property type="match status" value="1"/>
</dbReference>
<evidence type="ECO:0000259" key="2">
    <source>
        <dbReference type="SMART" id="SM00528"/>
    </source>
</evidence>
<dbReference type="RefSeq" id="WP_038442147.1">
    <property type="nucleotide sequence ID" value="NZ_CADFDE010000013.1"/>
</dbReference>
<sequence>MSTYQELLAQRTALEAEIDPAKGAARANALTNVRQLVSEFNINSREIYGVHRKSTRRRPNPKYRDPETGATWSGRGRPPAWIEDKDRVPFEIDQHVARS</sequence>
<evidence type="ECO:0000256" key="1">
    <source>
        <dbReference type="SAM" id="MobiDB-lite"/>
    </source>
</evidence>
<dbReference type="KEGG" id="bmk:DM80_5863"/>
<dbReference type="Pfam" id="PF00816">
    <property type="entry name" value="Histone_HNS"/>
    <property type="match status" value="1"/>
</dbReference>
<dbReference type="SMART" id="SM00528">
    <property type="entry name" value="HNS"/>
    <property type="match status" value="1"/>
</dbReference>
<dbReference type="InterPro" id="IPR027444">
    <property type="entry name" value="H-NS_C_dom"/>
</dbReference>
<gene>
    <name evidence="3" type="ORF">C6Q15_06185</name>
</gene>
<name>A0A2S9MXT2_9BURK</name>
<comment type="caution">
    <text evidence="3">The sequence shown here is derived from an EMBL/GenBank/DDBJ whole genome shotgun (WGS) entry which is preliminary data.</text>
</comment>
<dbReference type="GO" id="GO:0003677">
    <property type="term" value="F:DNA binding"/>
    <property type="evidence" value="ECO:0007669"/>
    <property type="project" value="InterPro"/>
</dbReference>
<reference evidence="3 4" key="1">
    <citation type="submission" date="2018-03" db="EMBL/GenBank/DDBJ databases">
        <authorList>
            <person name="Keele B.F."/>
        </authorList>
    </citation>
    <scope>NUCLEOTIDE SEQUENCE [LARGE SCALE GENOMIC DNA]</scope>
    <source>
        <strain evidence="3 4">AU19729</strain>
    </source>
</reference>
<dbReference type="Proteomes" id="UP000238982">
    <property type="component" value="Unassembled WGS sequence"/>
</dbReference>
<organism evidence="3 4">
    <name type="scientific">Burkholderia multivorans</name>
    <dbReference type="NCBI Taxonomy" id="87883"/>
    <lineage>
        <taxon>Bacteria</taxon>
        <taxon>Pseudomonadati</taxon>
        <taxon>Pseudomonadota</taxon>
        <taxon>Betaproteobacteria</taxon>
        <taxon>Burkholderiales</taxon>
        <taxon>Burkholderiaceae</taxon>
        <taxon>Burkholderia</taxon>
        <taxon>Burkholderia cepacia complex</taxon>
    </lineage>
</organism>
<protein>
    <submittedName>
        <fullName evidence="3">H-NS histone family protein</fullName>
    </submittedName>
</protein>
<dbReference type="SUPFAM" id="SSF81273">
    <property type="entry name" value="H-NS histone-like proteins"/>
    <property type="match status" value="1"/>
</dbReference>
<proteinExistence type="predicted"/>
<accession>A0A2S9MXT2</accession>
<feature type="compositionally biased region" description="Basic residues" evidence="1">
    <location>
        <begin position="51"/>
        <end position="61"/>
    </location>
</feature>
<dbReference type="AlphaFoldDB" id="A0A2S9MXT2"/>